<dbReference type="RefSeq" id="WP_048424136.1">
    <property type="nucleotide sequence ID" value="NZ_JYNU01000023.1"/>
</dbReference>
<evidence type="ECO:0000256" key="4">
    <source>
        <dbReference type="ARBA" id="ARBA00022827"/>
    </source>
</evidence>
<gene>
    <name evidence="9" type="primary">cdr</name>
    <name evidence="9" type="ORF">MOBUDSM44075_03622</name>
</gene>
<dbReference type="Pfam" id="PF02852">
    <property type="entry name" value="Pyr_redox_dim"/>
    <property type="match status" value="1"/>
</dbReference>
<sequence>MPARHIVAIGGSDAGISAALRIRELDPSTDVTVVVADAYPNFSICGIPYYVSGEVTHWSNLAHRSADDLAATGMRVLTDTRATRINVAEHTLDILDPTGAPTELSYDALVVGTGAVSALPPIDGLTGPGALGPKDGVHLLHSMGDTFAVMDSLQQRDPKTAVIIGAGYIGLEMAEGLTTRGIAVTQIEALPEVLPTVDPELGALVHDELERHGVQVLTNTTVSAVTRTATGALTVTAHRGGETLQQTVDFVLVVVGVKPDVELAADAGAELGIKGAIAVDESMRTNLADVFAAGDCVHTHHRLLGPTWLPLGTTAHKQGRVAGENALGGAARFAGSLGTQVVKVFDLVAARTGLRDHEVLAADRGWTPVTTAATPDDHKAYYPGATTIHIRITGDQRSGRLLGAQLVGHRSAEVSKRVDTYATALFHEMTVDGLSALDLSYTPPLGSPWDATQMAAQVWTRTLLSGAVR</sequence>
<dbReference type="GO" id="GO:0050451">
    <property type="term" value="F:CoA-disulfide reductase (NADPH) activity"/>
    <property type="evidence" value="ECO:0007669"/>
    <property type="project" value="UniProtKB-EC"/>
</dbReference>
<evidence type="ECO:0000256" key="1">
    <source>
        <dbReference type="ARBA" id="ARBA00001974"/>
    </source>
</evidence>
<dbReference type="Pfam" id="PF07992">
    <property type="entry name" value="Pyr_redox_2"/>
    <property type="match status" value="1"/>
</dbReference>
<keyword evidence="5 9" id="KW-0560">Oxidoreductase</keyword>
<feature type="domain" description="FAD/NAD(P)-binding" evidence="8">
    <location>
        <begin position="5"/>
        <end position="319"/>
    </location>
</feature>
<comment type="caution">
    <text evidence="9">The sequence shown here is derived from an EMBL/GenBank/DDBJ whole genome shotgun (WGS) entry which is preliminary data.</text>
</comment>
<evidence type="ECO:0000259" key="8">
    <source>
        <dbReference type="Pfam" id="PF07992"/>
    </source>
</evidence>
<dbReference type="SUPFAM" id="SSF51905">
    <property type="entry name" value="FAD/NAD(P)-binding domain"/>
    <property type="match status" value="1"/>
</dbReference>
<dbReference type="PANTHER" id="PTHR43429">
    <property type="entry name" value="PYRIDINE NUCLEOTIDE-DISULFIDE OXIDOREDUCTASE DOMAIN-CONTAINING"/>
    <property type="match status" value="1"/>
</dbReference>
<dbReference type="Proteomes" id="UP000036313">
    <property type="component" value="Unassembled WGS sequence"/>
</dbReference>
<evidence type="ECO:0000256" key="6">
    <source>
        <dbReference type="ARBA" id="ARBA00023284"/>
    </source>
</evidence>
<dbReference type="AlphaFoldDB" id="A0A0J6VXN5"/>
<keyword evidence="6" id="KW-0676">Redox-active center</keyword>
<evidence type="ECO:0000256" key="5">
    <source>
        <dbReference type="ARBA" id="ARBA00023002"/>
    </source>
</evidence>
<evidence type="ECO:0000313" key="9">
    <source>
        <dbReference type="EMBL" id="KMO74233.1"/>
    </source>
</evidence>
<dbReference type="PRINTS" id="PR00368">
    <property type="entry name" value="FADPNR"/>
</dbReference>
<dbReference type="Gene3D" id="3.50.50.60">
    <property type="entry name" value="FAD/NAD(P)-binding domain"/>
    <property type="match status" value="2"/>
</dbReference>
<dbReference type="PATRIC" id="fig|1807.14.peg.3642"/>
<evidence type="ECO:0000256" key="2">
    <source>
        <dbReference type="ARBA" id="ARBA00009130"/>
    </source>
</evidence>
<dbReference type="InterPro" id="IPR016156">
    <property type="entry name" value="FAD/NAD-linked_Rdtase_dimer_sf"/>
</dbReference>
<evidence type="ECO:0000313" key="10">
    <source>
        <dbReference type="Proteomes" id="UP000036313"/>
    </source>
</evidence>
<dbReference type="InterPro" id="IPR036188">
    <property type="entry name" value="FAD/NAD-bd_sf"/>
</dbReference>
<comment type="cofactor">
    <cofactor evidence="1">
        <name>FAD</name>
        <dbReference type="ChEBI" id="CHEBI:57692"/>
    </cofactor>
</comment>
<dbReference type="InterPro" id="IPR050260">
    <property type="entry name" value="FAD-bd_OxRdtase"/>
</dbReference>
<dbReference type="EC" id="1.8.1.14" evidence="9"/>
<evidence type="ECO:0000259" key="7">
    <source>
        <dbReference type="Pfam" id="PF02852"/>
    </source>
</evidence>
<dbReference type="InterPro" id="IPR004099">
    <property type="entry name" value="Pyr_nucl-diS_OxRdtase_dimer"/>
</dbReference>
<feature type="domain" description="Pyridine nucleotide-disulphide oxidoreductase dimerisation" evidence="7">
    <location>
        <begin position="341"/>
        <end position="446"/>
    </location>
</feature>
<evidence type="ECO:0000256" key="3">
    <source>
        <dbReference type="ARBA" id="ARBA00022630"/>
    </source>
</evidence>
<dbReference type="PRINTS" id="PR00411">
    <property type="entry name" value="PNDRDTASEI"/>
</dbReference>
<comment type="similarity">
    <text evidence="2">Belongs to the class-III pyridine nucleotide-disulfide oxidoreductase family.</text>
</comment>
<protein>
    <submittedName>
        <fullName evidence="9">Coenzyme A disulfide reductase</fullName>
        <ecNumber evidence="9">1.8.1.14</ecNumber>
    </submittedName>
</protein>
<dbReference type="EMBL" id="JYNU01000023">
    <property type="protein sequence ID" value="KMO74233.1"/>
    <property type="molecule type" value="Genomic_DNA"/>
</dbReference>
<keyword evidence="4" id="KW-0274">FAD</keyword>
<dbReference type="SUPFAM" id="SSF55424">
    <property type="entry name" value="FAD/NAD-linked reductases, dimerisation (C-terminal) domain"/>
    <property type="match status" value="1"/>
</dbReference>
<proteinExistence type="inferred from homology"/>
<organism evidence="9 10">
    <name type="scientific">Mycolicibacterium obuense</name>
    <dbReference type="NCBI Taxonomy" id="1807"/>
    <lineage>
        <taxon>Bacteria</taxon>
        <taxon>Bacillati</taxon>
        <taxon>Actinomycetota</taxon>
        <taxon>Actinomycetes</taxon>
        <taxon>Mycobacteriales</taxon>
        <taxon>Mycobacteriaceae</taxon>
        <taxon>Mycolicibacterium</taxon>
    </lineage>
</organism>
<dbReference type="PANTHER" id="PTHR43429:SF1">
    <property type="entry name" value="NAD(P)H SULFUR OXIDOREDUCTASE (COA-DEPENDENT)"/>
    <property type="match status" value="1"/>
</dbReference>
<reference evidence="9 10" key="1">
    <citation type="journal article" date="2015" name="Genome Biol. Evol.">
        <title>Characterization of Three Mycobacterium spp. with Potential Use in Bioremediation by Genome Sequencing and Comparative Genomics.</title>
        <authorList>
            <person name="Das S."/>
            <person name="Pettersson B.M."/>
            <person name="Behra P.R."/>
            <person name="Ramesh M."/>
            <person name="Dasgupta S."/>
            <person name="Bhattacharya A."/>
            <person name="Kirsebom L.A."/>
        </authorList>
    </citation>
    <scope>NUCLEOTIDE SEQUENCE [LARGE SCALE GENOMIC DNA]</scope>
    <source>
        <strain evidence="9 10">DSM 44075</strain>
    </source>
</reference>
<dbReference type="InterPro" id="IPR023753">
    <property type="entry name" value="FAD/NAD-binding_dom"/>
</dbReference>
<name>A0A0J6VXN5_9MYCO</name>
<keyword evidence="3" id="KW-0285">Flavoprotein</keyword>
<accession>A0A0J6VXN5</accession>